<feature type="region of interest" description="Disordered" evidence="1">
    <location>
        <begin position="172"/>
        <end position="201"/>
    </location>
</feature>
<feature type="compositionally biased region" description="Low complexity" evidence="1">
    <location>
        <begin position="949"/>
        <end position="958"/>
    </location>
</feature>
<feature type="compositionally biased region" description="Low complexity" evidence="1">
    <location>
        <begin position="492"/>
        <end position="506"/>
    </location>
</feature>
<feature type="region of interest" description="Disordered" evidence="1">
    <location>
        <begin position="227"/>
        <end position="613"/>
    </location>
</feature>
<reference evidence="3 4" key="1">
    <citation type="submission" date="2024-07" db="EMBL/GenBank/DDBJ databases">
        <title>Section-level genome sequencing and comparative genomics of Aspergillus sections Usti and Cavernicolus.</title>
        <authorList>
            <consortium name="Lawrence Berkeley National Laboratory"/>
            <person name="Nybo J.L."/>
            <person name="Vesth T.C."/>
            <person name="Theobald S."/>
            <person name="Frisvad J.C."/>
            <person name="Larsen T.O."/>
            <person name="Kjaerboelling I."/>
            <person name="Rothschild-Mancinelli K."/>
            <person name="Lyhne E.K."/>
            <person name="Kogle M.E."/>
            <person name="Barry K."/>
            <person name="Clum A."/>
            <person name="Na H."/>
            <person name="Ledsgaard L."/>
            <person name="Lin J."/>
            <person name="Lipzen A."/>
            <person name="Kuo A."/>
            <person name="Riley R."/>
            <person name="Mondo S."/>
            <person name="Labutti K."/>
            <person name="Haridas S."/>
            <person name="Pangalinan J."/>
            <person name="Salamov A.A."/>
            <person name="Simmons B.A."/>
            <person name="Magnuson J.K."/>
            <person name="Chen J."/>
            <person name="Drula E."/>
            <person name="Henrissat B."/>
            <person name="Wiebenga A."/>
            <person name="Lubbers R.J."/>
            <person name="Gomes A.C."/>
            <person name="Makela M.R."/>
            <person name="Stajich J."/>
            <person name="Grigoriev I.V."/>
            <person name="Mortensen U.H."/>
            <person name="De Vries R.P."/>
            <person name="Baker S.E."/>
            <person name="Andersen M.R."/>
        </authorList>
    </citation>
    <scope>NUCLEOTIDE SEQUENCE [LARGE SCALE GENOMIC DNA]</scope>
    <source>
        <strain evidence="3 4">CBS 209.92</strain>
    </source>
</reference>
<feature type="compositionally biased region" description="Polar residues" evidence="1">
    <location>
        <begin position="909"/>
        <end position="934"/>
    </location>
</feature>
<accession>A0ABR4G8Q1</accession>
<feature type="compositionally biased region" description="Acidic residues" evidence="1">
    <location>
        <begin position="971"/>
        <end position="982"/>
    </location>
</feature>
<proteinExistence type="predicted"/>
<feature type="compositionally biased region" description="Polar residues" evidence="1">
    <location>
        <begin position="713"/>
        <end position="722"/>
    </location>
</feature>
<organism evidence="3 4">
    <name type="scientific">Aspergillus keveii</name>
    <dbReference type="NCBI Taxonomy" id="714993"/>
    <lineage>
        <taxon>Eukaryota</taxon>
        <taxon>Fungi</taxon>
        <taxon>Dikarya</taxon>
        <taxon>Ascomycota</taxon>
        <taxon>Pezizomycotina</taxon>
        <taxon>Eurotiomycetes</taxon>
        <taxon>Eurotiomycetidae</taxon>
        <taxon>Eurotiales</taxon>
        <taxon>Aspergillaceae</taxon>
        <taxon>Aspergillus</taxon>
        <taxon>Aspergillus subgen. Nidulantes</taxon>
    </lineage>
</organism>
<dbReference type="Pfam" id="PF10407">
    <property type="entry name" value="Cytokin_check_N"/>
    <property type="match status" value="1"/>
</dbReference>
<evidence type="ECO:0000313" key="4">
    <source>
        <dbReference type="Proteomes" id="UP001610563"/>
    </source>
</evidence>
<comment type="caution">
    <text evidence="3">The sequence shown here is derived from an EMBL/GenBank/DDBJ whole genome shotgun (WGS) entry which is preliminary data.</text>
</comment>
<evidence type="ECO:0000256" key="1">
    <source>
        <dbReference type="SAM" id="MobiDB-lite"/>
    </source>
</evidence>
<dbReference type="InterPro" id="IPR018844">
    <property type="entry name" value="Dnt1-like_N"/>
</dbReference>
<dbReference type="EMBL" id="JBFTWV010000035">
    <property type="protein sequence ID" value="KAL2795407.1"/>
    <property type="molecule type" value="Genomic_DNA"/>
</dbReference>
<feature type="compositionally biased region" description="Polar residues" evidence="1">
    <location>
        <begin position="803"/>
        <end position="812"/>
    </location>
</feature>
<sequence>MVFLRLTVKVYPRDQAPPSNTFSFRSILGDRDDSSRNGSSTAGGKPASFLIVLEHPEDVTLGGLAGMIKSKWEKLRPLADPLEIKKLVDDEHESDDLDADMTVADVFVDNGKARADGLDQRRVVRVIQKAAYGDNSPVRFPSVTQDWDEAAEKYALQRKLKKEKQEAELETIAEESRLGSASDYDSWSDYTPNRKHRKDIPLSSVEKEVEIPLSPTQRVRESSMFDTAGASHGRNISSSNRRLASQELGDSPPSSRAPTPKRKTSSRRESTHSQNSAKSSGAGATPVADSPALQLAHESASHSVSPQKQPPSKESPVDSISLDEAADRESESESSPVTEKSDNISGKSGSGEDEQDKDGDVTMAEETVPKQPKQLPSPEKRPANPPSVPSEPSISESQSRKRKNSAEQLSPNKEPRLDRTTPPPAKRNSQASPGTPKFSPGRSSFSGVARRLSFTKPSDSPNRGLGLGITRSPEKKPQVLVDLSHDSTKSNDTIPDSTPIPSSSAPGRRGSLAKNAVSTPMNLHTPADKAKNPHSALRKDTPVERNSVRRSVSFVDGDDLSITGSQPAPTSMPKKTSATPTGTRKDTPSSQSTSSETRRISGGTMVFPPGFSKEQIDKWEREAAEKWASLDRERAEFEEKIKDAEERQLNAGYIQRVKGAYETWKTIQTLSKSTKNSDKKLVERHKVTFKEQQAAIKKAEASMKSSTSEKKPASSQKSTSPKTAGKKAPVETAASPKPATTTKEDNTSPVVHSGWNAVNSKPPAKTTKAAAPTPNGTSKPATPSGFATQTATKTQPKKASKPVSSQSQNSGSDEVELPAMKVHARASAAKKSSLENPVEVFSDEENGEDKEEESESESSSSESSSESESESESDSDKENSSKSPASKSASQKLKSASPPSAQRMAKSPAGSQGTASQSQGWSWPSVNSQNTRATRASLKSLKGEVESQAAAKAAPKRAVNGPPRRGAFSPDDSEDTESESDESSSSSSSSEDSDDESRDEGDIMSSGHVQKLRPARAR</sequence>
<feature type="compositionally biased region" description="Low complexity" evidence="1">
    <location>
        <begin position="303"/>
        <end position="314"/>
    </location>
</feature>
<name>A0ABR4G8Q1_9EURO</name>
<feature type="compositionally biased region" description="Basic and acidic residues" evidence="1">
    <location>
        <begin position="526"/>
        <end position="547"/>
    </location>
</feature>
<keyword evidence="4" id="KW-1185">Reference proteome</keyword>
<evidence type="ECO:0000259" key="2">
    <source>
        <dbReference type="Pfam" id="PF10407"/>
    </source>
</evidence>
<feature type="compositionally biased region" description="Basic and acidic residues" evidence="1">
    <location>
        <begin position="697"/>
        <end position="712"/>
    </location>
</feature>
<protein>
    <recommendedName>
        <fullName evidence="2">Nucleolar protein Dnt1-like N-terminal domain-containing protein</fullName>
    </recommendedName>
</protein>
<evidence type="ECO:0000313" key="3">
    <source>
        <dbReference type="EMBL" id="KAL2795407.1"/>
    </source>
</evidence>
<gene>
    <name evidence="3" type="ORF">BJX66DRAFT_170112</name>
</gene>
<feature type="compositionally biased region" description="Polar residues" evidence="1">
    <location>
        <begin position="234"/>
        <end position="243"/>
    </location>
</feature>
<dbReference type="Proteomes" id="UP001610563">
    <property type="component" value="Unassembled WGS sequence"/>
</dbReference>
<feature type="compositionally biased region" description="Low complexity" evidence="1">
    <location>
        <begin position="881"/>
        <end position="901"/>
    </location>
</feature>
<feature type="compositionally biased region" description="Low complexity" evidence="1">
    <location>
        <begin position="761"/>
        <end position="774"/>
    </location>
</feature>
<feature type="domain" description="Nucleolar protein Dnt1-like N-terminal" evidence="2">
    <location>
        <begin position="57"/>
        <end position="111"/>
    </location>
</feature>
<feature type="compositionally biased region" description="Low complexity" evidence="1">
    <location>
        <begin position="732"/>
        <end position="741"/>
    </location>
</feature>
<feature type="compositionally biased region" description="Polar residues" evidence="1">
    <location>
        <begin position="562"/>
        <end position="595"/>
    </location>
</feature>
<feature type="compositionally biased region" description="Acidic residues" evidence="1">
    <location>
        <begin position="841"/>
        <end position="856"/>
    </location>
</feature>
<feature type="compositionally biased region" description="Basic and acidic residues" evidence="1">
    <location>
        <begin position="675"/>
        <end position="689"/>
    </location>
</feature>
<feature type="compositionally biased region" description="Basic and acidic residues" evidence="1">
    <location>
        <begin position="472"/>
        <end position="489"/>
    </location>
</feature>
<feature type="region of interest" description="Disordered" evidence="1">
    <location>
        <begin position="670"/>
        <end position="1018"/>
    </location>
</feature>